<reference evidence="2 3" key="1">
    <citation type="submission" date="2019-11" db="EMBL/GenBank/DDBJ databases">
        <authorList>
            <person name="Cheng Q."/>
            <person name="Yang Z."/>
        </authorList>
    </citation>
    <scope>NUCLEOTIDE SEQUENCE [LARGE SCALE GENOMIC DNA]</scope>
    <source>
        <strain evidence="2 3">HX-22-1</strain>
    </source>
</reference>
<dbReference type="Gene3D" id="2.40.160.20">
    <property type="match status" value="1"/>
</dbReference>
<gene>
    <name evidence="2" type="ORF">GJJ64_15050</name>
</gene>
<evidence type="ECO:0000256" key="1">
    <source>
        <dbReference type="SAM" id="SignalP"/>
    </source>
</evidence>
<keyword evidence="3" id="KW-1185">Reference proteome</keyword>
<keyword evidence="1" id="KW-0732">Signal</keyword>
<evidence type="ECO:0008006" key="4">
    <source>
        <dbReference type="Google" id="ProtNLM"/>
    </source>
</evidence>
<dbReference type="AlphaFoldDB" id="A0A7K0FT73"/>
<organism evidence="2 3">
    <name type="scientific">Pedobacter puniceum</name>
    <dbReference type="NCBI Taxonomy" id="2666136"/>
    <lineage>
        <taxon>Bacteria</taxon>
        <taxon>Pseudomonadati</taxon>
        <taxon>Bacteroidota</taxon>
        <taxon>Sphingobacteriia</taxon>
        <taxon>Sphingobacteriales</taxon>
        <taxon>Sphingobacteriaceae</taxon>
        <taxon>Pedobacter</taxon>
    </lineage>
</organism>
<dbReference type="InterPro" id="IPR011250">
    <property type="entry name" value="OMP/PagP_B-barrel"/>
</dbReference>
<evidence type="ECO:0000313" key="3">
    <source>
        <dbReference type="Proteomes" id="UP000462931"/>
    </source>
</evidence>
<evidence type="ECO:0000313" key="2">
    <source>
        <dbReference type="EMBL" id="MRX48510.1"/>
    </source>
</evidence>
<protein>
    <recommendedName>
        <fullName evidence="4">Outer membrane beta-barrel protein</fullName>
    </recommendedName>
</protein>
<accession>A0A7K0FT73</accession>
<dbReference type="SUPFAM" id="SSF56925">
    <property type="entry name" value="OMPA-like"/>
    <property type="match status" value="1"/>
</dbReference>
<feature type="signal peptide" evidence="1">
    <location>
        <begin position="1"/>
        <end position="19"/>
    </location>
</feature>
<dbReference type="EMBL" id="WKJI01000004">
    <property type="protein sequence ID" value="MRX48510.1"/>
    <property type="molecule type" value="Genomic_DNA"/>
</dbReference>
<feature type="chain" id="PRO_5029470265" description="Outer membrane beta-barrel protein" evidence="1">
    <location>
        <begin position="20"/>
        <end position="187"/>
    </location>
</feature>
<comment type="caution">
    <text evidence="2">The sequence shown here is derived from an EMBL/GenBank/DDBJ whole genome shotgun (WGS) entry which is preliminary data.</text>
</comment>
<dbReference type="Proteomes" id="UP000462931">
    <property type="component" value="Unassembled WGS sequence"/>
</dbReference>
<name>A0A7K0FT73_9SPHI</name>
<sequence>MKKTIVLLLICFAFKSSFAQLEKGNWLVGGSGSFSSEKYNYGTSNSKTTNLNLSPAIGYFFANKLAGGLKPIYSYQIIADNSGFSNNSEINELGISAFLSYYLLKKTEPFNFLTQVSYGYLWQKDSSSNSEDSQDSYEITGGPVYFINQSIGINLFLGYSLADFREIEYKQKRFSTGIGFQIHLTKK</sequence>
<dbReference type="RefSeq" id="WP_154288579.1">
    <property type="nucleotide sequence ID" value="NZ_WKJI01000004.1"/>
</dbReference>
<proteinExistence type="predicted"/>